<sequence>MRGLSCLLAICGLSLLEGNLSAATLAHVSDFESENKDGWQHPVSNGNQTSIQFDGPFNDLLLVTSSGGSGAGSRLVVPNTTAAWTGDYTAAGITAVQMDLVNNSGSTLFMRVGIEGGSAGNRWTSSVPIELSPSDRGTFLFQLDASSLSSAGGSDLSAALADVSQIRILHNASSGDFKGSSVSGSFTVDNITLVPEPSSIAMLTMGLTTLLMRRKI</sequence>
<dbReference type="InterPro" id="IPR013424">
    <property type="entry name" value="Ice-binding_C"/>
</dbReference>
<feature type="chain" id="PRO_5042109907" evidence="1">
    <location>
        <begin position="23"/>
        <end position="216"/>
    </location>
</feature>
<evidence type="ECO:0000313" key="2">
    <source>
        <dbReference type="EMBL" id="MBK1853693.1"/>
    </source>
</evidence>
<dbReference type="AlphaFoldDB" id="A0AAE2V8L2"/>
<keyword evidence="3" id="KW-1185">Reference proteome</keyword>
<dbReference type="NCBIfam" id="TIGR02595">
    <property type="entry name" value="PEP_CTERM"/>
    <property type="match status" value="1"/>
</dbReference>
<keyword evidence="1" id="KW-0732">Signal</keyword>
<accession>A0AAE2V8L2</accession>
<evidence type="ECO:0000313" key="3">
    <source>
        <dbReference type="Proteomes" id="UP000634206"/>
    </source>
</evidence>
<feature type="signal peptide" evidence="1">
    <location>
        <begin position="1"/>
        <end position="22"/>
    </location>
</feature>
<name>A0AAE2V8L2_9BACT</name>
<dbReference type="EMBL" id="JAENIG010000001">
    <property type="protein sequence ID" value="MBK1853693.1"/>
    <property type="molecule type" value="Genomic_DNA"/>
</dbReference>
<proteinExistence type="predicted"/>
<gene>
    <name evidence="2" type="ORF">JIN83_01865</name>
</gene>
<dbReference type="RefSeq" id="WP_309488288.1">
    <property type="nucleotide sequence ID" value="NZ_JAENIG010000001.1"/>
</dbReference>
<comment type="caution">
    <text evidence="2">The sequence shown here is derived from an EMBL/GenBank/DDBJ whole genome shotgun (WGS) entry which is preliminary data.</text>
</comment>
<organism evidence="2 3">
    <name type="scientific">Oceaniferula flava</name>
    <dbReference type="NCBI Taxonomy" id="2800421"/>
    <lineage>
        <taxon>Bacteria</taxon>
        <taxon>Pseudomonadati</taxon>
        <taxon>Verrucomicrobiota</taxon>
        <taxon>Verrucomicrobiia</taxon>
        <taxon>Verrucomicrobiales</taxon>
        <taxon>Verrucomicrobiaceae</taxon>
        <taxon>Oceaniferula</taxon>
    </lineage>
</organism>
<reference evidence="2" key="1">
    <citation type="submission" date="2021-01" db="EMBL/GenBank/DDBJ databases">
        <title>Modified the classification status of verrucomicrobia.</title>
        <authorList>
            <person name="Feng X."/>
        </authorList>
    </citation>
    <scope>NUCLEOTIDE SEQUENCE</scope>
    <source>
        <strain evidence="2">5K15</strain>
    </source>
</reference>
<evidence type="ECO:0000256" key="1">
    <source>
        <dbReference type="SAM" id="SignalP"/>
    </source>
</evidence>
<dbReference type="Proteomes" id="UP000634206">
    <property type="component" value="Unassembled WGS sequence"/>
</dbReference>
<protein>
    <submittedName>
        <fullName evidence="2">PEP-CTERM sorting domain-containing protein</fullName>
    </submittedName>
</protein>